<keyword evidence="3" id="KW-1185">Reference proteome</keyword>
<dbReference type="OrthoDB" id="1779735at2"/>
<name>L0F3A6_DESDL</name>
<dbReference type="HOGENOM" id="CLU_149214_0_0_9"/>
<reference evidence="3" key="1">
    <citation type="submission" date="2012-02" db="EMBL/GenBank/DDBJ databases">
        <title>Complete sequence of Desulfitobacterium dichloroeliminans LMG P-21439.</title>
        <authorList>
            <person name="Lucas S."/>
            <person name="Han J."/>
            <person name="Lapidus A."/>
            <person name="Cheng J.-F."/>
            <person name="Goodwin L."/>
            <person name="Pitluck S."/>
            <person name="Peters L."/>
            <person name="Ovchinnikova G."/>
            <person name="Teshima H."/>
            <person name="Detter J.C."/>
            <person name="Han C."/>
            <person name="Tapia R."/>
            <person name="Land M."/>
            <person name="Hauser L."/>
            <person name="Kyrpides N."/>
            <person name="Ivanova N."/>
            <person name="Pagani I."/>
            <person name="Kruse T."/>
            <person name="de Vos W.M."/>
            <person name="Boon N."/>
            <person name="Smidt H."/>
            <person name="Woyke T."/>
        </authorList>
    </citation>
    <scope>NUCLEOTIDE SEQUENCE [LARGE SCALE GENOMIC DNA]</scope>
    <source>
        <strain evidence="3">LMG P-21439 / DCA1</strain>
    </source>
</reference>
<dbReference type="eggNOG" id="ENOG5032Y9D">
    <property type="taxonomic scope" value="Bacteria"/>
</dbReference>
<dbReference type="InterPro" id="IPR019235">
    <property type="entry name" value="DUF2178_TM"/>
</dbReference>
<evidence type="ECO:0008006" key="4">
    <source>
        <dbReference type="Google" id="ProtNLM"/>
    </source>
</evidence>
<dbReference type="EMBL" id="CP003344">
    <property type="protein sequence ID" value="AGA68334.1"/>
    <property type="molecule type" value="Genomic_DNA"/>
</dbReference>
<dbReference type="AlphaFoldDB" id="L0F3A6"/>
<dbReference type="Pfam" id="PF09946">
    <property type="entry name" value="DUF2178"/>
    <property type="match status" value="1"/>
</dbReference>
<dbReference type="Proteomes" id="UP000010797">
    <property type="component" value="Chromosome"/>
</dbReference>
<accession>L0F3A6</accession>
<feature type="transmembrane region" description="Helical" evidence="1">
    <location>
        <begin position="32"/>
        <end position="52"/>
    </location>
</feature>
<proteinExistence type="predicted"/>
<organism evidence="2 3">
    <name type="scientific">Desulfitobacterium dichloroeliminans (strain LMG P-21439 / DCA1)</name>
    <dbReference type="NCBI Taxonomy" id="871963"/>
    <lineage>
        <taxon>Bacteria</taxon>
        <taxon>Bacillati</taxon>
        <taxon>Bacillota</taxon>
        <taxon>Clostridia</taxon>
        <taxon>Eubacteriales</taxon>
        <taxon>Desulfitobacteriaceae</taxon>
        <taxon>Desulfitobacterium</taxon>
    </lineage>
</organism>
<evidence type="ECO:0000313" key="2">
    <source>
        <dbReference type="EMBL" id="AGA68334.1"/>
    </source>
</evidence>
<protein>
    <recommendedName>
        <fullName evidence="4">DUF2178 domain-containing protein</fullName>
    </recommendedName>
</protein>
<keyword evidence="1" id="KW-0472">Membrane</keyword>
<evidence type="ECO:0000313" key="3">
    <source>
        <dbReference type="Proteomes" id="UP000010797"/>
    </source>
</evidence>
<evidence type="ECO:0000256" key="1">
    <source>
        <dbReference type="SAM" id="Phobius"/>
    </source>
</evidence>
<gene>
    <name evidence="2" type="ordered locus">Desdi_0809</name>
</gene>
<feature type="transmembrane region" description="Helical" evidence="1">
    <location>
        <begin position="85"/>
        <end position="103"/>
    </location>
</feature>
<dbReference type="KEGG" id="ddl:Desdi_0809"/>
<keyword evidence="1" id="KW-0812">Transmembrane</keyword>
<feature type="transmembrane region" description="Helical" evidence="1">
    <location>
        <begin position="7"/>
        <end position="26"/>
    </location>
</feature>
<keyword evidence="1" id="KW-1133">Transmembrane helix</keyword>
<dbReference type="RefSeq" id="WP_015261335.1">
    <property type="nucleotide sequence ID" value="NC_019903.1"/>
</dbReference>
<dbReference type="STRING" id="871963.Desdi_0809"/>
<feature type="transmembrane region" description="Helical" evidence="1">
    <location>
        <begin position="109"/>
        <end position="131"/>
    </location>
</feature>
<sequence length="137" mass="15815">MLKKTSFYVYQLLLGIGLTGTGFLFWADKKNISALLIGVGISLFGTGLFYLYTKYFQQKHPEIKKQLEIETNDERNKMIQNKAKAKSADISQWFILGLAYVMVLLDYPLWLFGITVGIFVLYYVVSVFLALKYQKEM</sequence>